<protein>
    <submittedName>
        <fullName evidence="1">Uncharacterized protein</fullName>
    </submittedName>
</protein>
<dbReference type="AlphaFoldDB" id="A0A6C0H4N7"/>
<accession>A0A6C0H4N7</accession>
<name>A0A6C0H4N7_9ZZZZ</name>
<sequence length="168" mass="20053">MEICVTRFNNITFDENRKWIKENNSGVGCIYGCPVKISESILPYTTLLILEMNNSKNIIEGIGIITNNCARENKKYYKIYTDNNYNRYIYKSNCRINRIHFNTYEKDIIDWLEEYLFKSANHCKRGQGIQKLPKKIINNEEFNFVKFLIAMYINRFVTIKNIKLIQQH</sequence>
<dbReference type="EMBL" id="MN739863">
    <property type="protein sequence ID" value="QHT75105.1"/>
    <property type="molecule type" value="Genomic_DNA"/>
</dbReference>
<evidence type="ECO:0000313" key="1">
    <source>
        <dbReference type="EMBL" id="QHT75105.1"/>
    </source>
</evidence>
<reference evidence="1" key="1">
    <citation type="journal article" date="2020" name="Nature">
        <title>Giant virus diversity and host interactions through global metagenomics.</title>
        <authorList>
            <person name="Schulz F."/>
            <person name="Roux S."/>
            <person name="Paez-Espino D."/>
            <person name="Jungbluth S."/>
            <person name="Walsh D.A."/>
            <person name="Denef V.J."/>
            <person name="McMahon K.D."/>
            <person name="Konstantinidis K.T."/>
            <person name="Eloe-Fadrosh E.A."/>
            <person name="Kyrpides N.C."/>
            <person name="Woyke T."/>
        </authorList>
    </citation>
    <scope>NUCLEOTIDE SEQUENCE</scope>
    <source>
        <strain evidence="1">GVMAG-M-3300023179-63</strain>
    </source>
</reference>
<proteinExistence type="predicted"/>
<organism evidence="1">
    <name type="scientific">viral metagenome</name>
    <dbReference type="NCBI Taxonomy" id="1070528"/>
    <lineage>
        <taxon>unclassified sequences</taxon>
        <taxon>metagenomes</taxon>
        <taxon>organismal metagenomes</taxon>
    </lineage>
</organism>